<accession>A0A6N9TNN4</accession>
<dbReference type="InterPro" id="IPR011051">
    <property type="entry name" value="RmlC_Cupin_sf"/>
</dbReference>
<dbReference type="InterPro" id="IPR013096">
    <property type="entry name" value="Cupin_2"/>
</dbReference>
<sequence>MLEELRPGDLLAELPADLSRETFETLLETGAFRLERIVSRGQATPEGRWLESDTHEWVMVIRGRARLEFEGVDAPVELGPGGHVTIPARRRHRVTWTDPGEPTVWLALHYA</sequence>
<dbReference type="CDD" id="cd06981">
    <property type="entry name" value="cupin_reut_a1446"/>
    <property type="match status" value="1"/>
</dbReference>
<protein>
    <submittedName>
        <fullName evidence="2">Cupin domain-containing protein</fullName>
    </submittedName>
</protein>
<feature type="domain" description="Cupin type-2" evidence="1">
    <location>
        <begin position="53"/>
        <end position="107"/>
    </location>
</feature>
<keyword evidence="3" id="KW-1185">Reference proteome</keyword>
<organism evidence="2 3">
    <name type="scientific">Dissulfurirhabdus thermomarina</name>
    <dbReference type="NCBI Taxonomy" id="1765737"/>
    <lineage>
        <taxon>Bacteria</taxon>
        <taxon>Deltaproteobacteria</taxon>
        <taxon>Dissulfurirhabdaceae</taxon>
        <taxon>Dissulfurirhabdus</taxon>
    </lineage>
</organism>
<proteinExistence type="predicted"/>
<evidence type="ECO:0000259" key="1">
    <source>
        <dbReference type="Pfam" id="PF07883"/>
    </source>
</evidence>
<gene>
    <name evidence="2" type="ORF">G3N55_08615</name>
</gene>
<reference evidence="2 3" key="1">
    <citation type="submission" date="2020-02" db="EMBL/GenBank/DDBJ databases">
        <title>Comparative genomics of sulfur disproportionating microorganisms.</title>
        <authorList>
            <person name="Ward L.M."/>
            <person name="Bertran E."/>
            <person name="Johnston D.T."/>
        </authorList>
    </citation>
    <scope>NUCLEOTIDE SEQUENCE [LARGE SCALE GENOMIC DNA]</scope>
    <source>
        <strain evidence="2 3">DSM 100025</strain>
    </source>
</reference>
<dbReference type="Proteomes" id="UP000469346">
    <property type="component" value="Unassembled WGS sequence"/>
</dbReference>
<dbReference type="InterPro" id="IPR014710">
    <property type="entry name" value="RmlC-like_jellyroll"/>
</dbReference>
<dbReference type="SUPFAM" id="SSF51182">
    <property type="entry name" value="RmlC-like cupins"/>
    <property type="match status" value="1"/>
</dbReference>
<name>A0A6N9TNN4_DISTH</name>
<dbReference type="Gene3D" id="2.60.120.10">
    <property type="entry name" value="Jelly Rolls"/>
    <property type="match status" value="1"/>
</dbReference>
<evidence type="ECO:0000313" key="3">
    <source>
        <dbReference type="Proteomes" id="UP000469346"/>
    </source>
</evidence>
<comment type="caution">
    <text evidence="2">The sequence shown here is derived from an EMBL/GenBank/DDBJ whole genome shotgun (WGS) entry which is preliminary data.</text>
</comment>
<dbReference type="Pfam" id="PF07883">
    <property type="entry name" value="Cupin_2"/>
    <property type="match status" value="1"/>
</dbReference>
<dbReference type="AlphaFoldDB" id="A0A6N9TNN4"/>
<evidence type="ECO:0000313" key="2">
    <source>
        <dbReference type="EMBL" id="NDY42901.1"/>
    </source>
</evidence>
<dbReference type="EMBL" id="JAAGRR010000097">
    <property type="protein sequence ID" value="NDY42901.1"/>
    <property type="molecule type" value="Genomic_DNA"/>
</dbReference>